<sequence>MAVIEDHSLFIHVKLTVGIVGNAVGAGGLDIDLRRTVGAANDGRLLAPRRLSVGHNRRLRGERNPAKGE</sequence>
<dbReference type="EMBL" id="LOIC01000051">
    <property type="protein sequence ID" value="OCA55060.1"/>
    <property type="molecule type" value="Genomic_DNA"/>
</dbReference>
<proteinExistence type="predicted"/>
<keyword evidence="2" id="KW-1185">Reference proteome</keyword>
<protein>
    <submittedName>
        <fullName evidence="1">Uncharacterized protein</fullName>
    </submittedName>
</protein>
<gene>
    <name evidence="1" type="ORF">Phpb_01867</name>
</gene>
<accession>A0A1B8YIV2</accession>
<evidence type="ECO:0000313" key="2">
    <source>
        <dbReference type="Proteomes" id="UP000092665"/>
    </source>
</evidence>
<organism evidence="1 2">
    <name type="scientific">Photorhabdus namnaonensis</name>
    <dbReference type="NCBI Taxonomy" id="1851568"/>
    <lineage>
        <taxon>Bacteria</taxon>
        <taxon>Pseudomonadati</taxon>
        <taxon>Pseudomonadota</taxon>
        <taxon>Gammaproteobacteria</taxon>
        <taxon>Enterobacterales</taxon>
        <taxon>Morganellaceae</taxon>
        <taxon>Photorhabdus</taxon>
    </lineage>
</organism>
<evidence type="ECO:0000313" key="1">
    <source>
        <dbReference type="EMBL" id="OCA55060.1"/>
    </source>
</evidence>
<name>A0A1B8YIV2_9GAMM</name>
<comment type="caution">
    <text evidence="1">The sequence shown here is derived from an EMBL/GenBank/DDBJ whole genome shotgun (WGS) entry which is preliminary data.</text>
</comment>
<reference evidence="2" key="1">
    <citation type="submission" date="2015-11" db="EMBL/GenBank/DDBJ databases">
        <authorList>
            <person name="Tobias N.J."/>
            <person name="Mishra B."/>
            <person name="Gupta D.K."/>
            <person name="Thines M."/>
            <person name="Stinear T.P."/>
            <person name="Bode H.B."/>
        </authorList>
    </citation>
    <scope>NUCLEOTIDE SEQUENCE [LARGE SCALE GENOMIC DNA]</scope>
    <source>
        <strain evidence="2">PB45.5</strain>
    </source>
</reference>
<dbReference type="AlphaFoldDB" id="A0A1B8YIV2"/>
<dbReference type="Proteomes" id="UP000092665">
    <property type="component" value="Unassembled WGS sequence"/>
</dbReference>